<accession>A0A0R2CIC6</accession>
<organism evidence="1 2">
    <name type="scientific">Fructilactobacillus florum DSM 22689 = JCM 16035</name>
    <dbReference type="NCBI Taxonomy" id="1423745"/>
    <lineage>
        <taxon>Bacteria</taxon>
        <taxon>Bacillati</taxon>
        <taxon>Bacillota</taxon>
        <taxon>Bacilli</taxon>
        <taxon>Lactobacillales</taxon>
        <taxon>Lactobacillaceae</taxon>
        <taxon>Fructilactobacillus</taxon>
    </lineage>
</organism>
<proteinExistence type="predicted"/>
<evidence type="ECO:0000313" key="1">
    <source>
        <dbReference type="EMBL" id="KRM91239.1"/>
    </source>
</evidence>
<evidence type="ECO:0000313" key="2">
    <source>
        <dbReference type="Proteomes" id="UP000051586"/>
    </source>
</evidence>
<dbReference type="PATRIC" id="fig|1423745.4.peg.1233"/>
<comment type="caution">
    <text evidence="1">The sequence shown here is derived from an EMBL/GenBank/DDBJ whole genome shotgun (WGS) entry which is preliminary data.</text>
</comment>
<dbReference type="EMBL" id="AYZI01000007">
    <property type="protein sequence ID" value="KRM91239.1"/>
    <property type="molecule type" value="Genomic_DNA"/>
</dbReference>
<dbReference type="Proteomes" id="UP000051586">
    <property type="component" value="Unassembled WGS sequence"/>
</dbReference>
<gene>
    <name evidence="1" type="ORF">FC87_GL001168</name>
</gene>
<protein>
    <submittedName>
        <fullName evidence="1">Uncharacterized protein</fullName>
    </submittedName>
</protein>
<reference evidence="1 2" key="1">
    <citation type="journal article" date="2015" name="Genome Announc.">
        <title>Expanding the biotechnology potential of lactobacilli through comparative genomics of 213 strains and associated genera.</title>
        <authorList>
            <person name="Sun Z."/>
            <person name="Harris H.M."/>
            <person name="McCann A."/>
            <person name="Guo C."/>
            <person name="Argimon S."/>
            <person name="Zhang W."/>
            <person name="Yang X."/>
            <person name="Jeffery I.B."/>
            <person name="Cooney J.C."/>
            <person name="Kagawa T.F."/>
            <person name="Liu W."/>
            <person name="Song Y."/>
            <person name="Salvetti E."/>
            <person name="Wrobel A."/>
            <person name="Rasinkangas P."/>
            <person name="Parkhill J."/>
            <person name="Rea M.C."/>
            <person name="O'Sullivan O."/>
            <person name="Ritari J."/>
            <person name="Douillard F.P."/>
            <person name="Paul Ross R."/>
            <person name="Yang R."/>
            <person name="Briner A.E."/>
            <person name="Felis G.E."/>
            <person name="de Vos W.M."/>
            <person name="Barrangou R."/>
            <person name="Klaenhammer T.R."/>
            <person name="Caufield P.W."/>
            <person name="Cui Y."/>
            <person name="Zhang H."/>
            <person name="O'Toole P.W."/>
        </authorList>
    </citation>
    <scope>NUCLEOTIDE SEQUENCE [LARGE SCALE GENOMIC DNA]</scope>
    <source>
        <strain evidence="1 2">DSM 22689</strain>
    </source>
</reference>
<sequence length="65" mass="7495">MATPTKLVYKNRNPLQRWVPVFCLNIKIIKSTAGAHVGTSRFTFLKLLCKTLESVTFFQYDVIVF</sequence>
<name>A0A0R2CIC6_9LACO</name>
<dbReference type="AlphaFoldDB" id="A0A0R2CIC6"/>